<feature type="region of interest" description="Disordered" evidence="1">
    <location>
        <begin position="1"/>
        <end position="51"/>
    </location>
</feature>
<accession>A0A0E2DNF0</accession>
<dbReference type="RefSeq" id="WP_002122278.1">
    <property type="nucleotide sequence ID" value="NZ_AHNR02000004.1"/>
</dbReference>
<gene>
    <name evidence="2" type="ORF">LEP1GSC105_0170</name>
</gene>
<dbReference type="Proteomes" id="UP000001340">
    <property type="component" value="Unassembled WGS sequence"/>
</dbReference>
<name>A0A0E2DNF0_LEPIR</name>
<organism evidence="2 3">
    <name type="scientific">Leptospira interrogans str. UI 12758</name>
    <dbReference type="NCBI Taxonomy" id="1049938"/>
    <lineage>
        <taxon>Bacteria</taxon>
        <taxon>Pseudomonadati</taxon>
        <taxon>Spirochaetota</taxon>
        <taxon>Spirochaetia</taxon>
        <taxon>Leptospirales</taxon>
        <taxon>Leptospiraceae</taxon>
        <taxon>Leptospira</taxon>
    </lineage>
</organism>
<sequence length="166" mass="18429">MSEVNTQDKEQTDLVEENKNPIPPPVIPSEEEDKAPPPVKNQDRTLGESSEEVKGFLQPIIDGLSDLKKSELYDSILQMLLTANRGVKSNISGVIDLFASKGIETEKFTVEEWNELAEKIIKTVHTEKYDRLSSAIEGILHQGAGKKTKLSLWSSAIDSFFAELAD</sequence>
<proteinExistence type="predicted"/>
<feature type="compositionally biased region" description="Basic and acidic residues" evidence="1">
    <location>
        <begin position="41"/>
        <end position="51"/>
    </location>
</feature>
<protein>
    <submittedName>
        <fullName evidence="2">Uncharacterized protein</fullName>
    </submittedName>
</protein>
<comment type="caution">
    <text evidence="2">The sequence shown here is derived from an EMBL/GenBank/DDBJ whole genome shotgun (WGS) entry which is preliminary data.</text>
</comment>
<reference evidence="2 3" key="1">
    <citation type="submission" date="2012-10" db="EMBL/GenBank/DDBJ databases">
        <authorList>
            <person name="Harkins D.M."/>
            <person name="Durkin A.S."/>
            <person name="Brinkac L.M."/>
            <person name="Haft D.H."/>
            <person name="Selengut J.D."/>
            <person name="Sanka R."/>
            <person name="DePew J."/>
            <person name="Purushe J."/>
            <person name="Chanthongthip A."/>
            <person name="Lattana O."/>
            <person name="Phetsouvanh R."/>
            <person name="Newton P.N."/>
            <person name="Vinetz J.M."/>
            <person name="Sutton G.G."/>
            <person name="Nierman W.C."/>
            <person name="Fouts D.E."/>
        </authorList>
    </citation>
    <scope>NUCLEOTIDE SEQUENCE [LARGE SCALE GENOMIC DNA]</scope>
    <source>
        <strain evidence="2 3">UI 12758</strain>
    </source>
</reference>
<dbReference type="AlphaFoldDB" id="A0A0E2DNF0"/>
<evidence type="ECO:0000313" key="3">
    <source>
        <dbReference type="Proteomes" id="UP000001340"/>
    </source>
</evidence>
<evidence type="ECO:0000256" key="1">
    <source>
        <dbReference type="SAM" id="MobiDB-lite"/>
    </source>
</evidence>
<dbReference type="EMBL" id="AHNR02000004">
    <property type="protein sequence ID" value="EKR57177.1"/>
    <property type="molecule type" value="Genomic_DNA"/>
</dbReference>
<feature type="compositionally biased region" description="Basic and acidic residues" evidence="1">
    <location>
        <begin position="1"/>
        <end position="19"/>
    </location>
</feature>
<evidence type="ECO:0000313" key="2">
    <source>
        <dbReference type="EMBL" id="EKR57177.1"/>
    </source>
</evidence>